<keyword evidence="7" id="KW-0436">Ligase</keyword>
<evidence type="ECO:0000256" key="1">
    <source>
        <dbReference type="ARBA" id="ARBA00004141"/>
    </source>
</evidence>
<evidence type="ECO:0000313" key="8">
    <source>
        <dbReference type="Proteomes" id="UP001595705"/>
    </source>
</evidence>
<feature type="transmembrane region" description="Helical" evidence="5">
    <location>
        <begin position="30"/>
        <end position="47"/>
    </location>
</feature>
<feature type="transmembrane region" description="Helical" evidence="5">
    <location>
        <begin position="358"/>
        <end position="378"/>
    </location>
</feature>
<dbReference type="GO" id="GO:0016874">
    <property type="term" value="F:ligase activity"/>
    <property type="evidence" value="ECO:0007669"/>
    <property type="project" value="UniProtKB-KW"/>
</dbReference>
<evidence type="ECO:0000256" key="2">
    <source>
        <dbReference type="ARBA" id="ARBA00022692"/>
    </source>
</evidence>
<reference evidence="8" key="1">
    <citation type="journal article" date="2019" name="Int. J. Syst. Evol. Microbiol.">
        <title>The Global Catalogue of Microorganisms (GCM) 10K type strain sequencing project: providing services to taxonomists for standard genome sequencing and annotation.</title>
        <authorList>
            <consortium name="The Broad Institute Genomics Platform"/>
            <consortium name="The Broad Institute Genome Sequencing Center for Infectious Disease"/>
            <person name="Wu L."/>
            <person name="Ma J."/>
        </authorList>
    </citation>
    <scope>NUCLEOTIDE SEQUENCE [LARGE SCALE GENOMIC DNA]</scope>
    <source>
        <strain evidence="8">KCTC 42441</strain>
    </source>
</reference>
<feature type="transmembrane region" description="Helical" evidence="5">
    <location>
        <begin position="317"/>
        <end position="338"/>
    </location>
</feature>
<evidence type="ECO:0000256" key="3">
    <source>
        <dbReference type="ARBA" id="ARBA00022989"/>
    </source>
</evidence>
<feature type="transmembrane region" description="Helical" evidence="5">
    <location>
        <begin position="188"/>
        <end position="208"/>
    </location>
</feature>
<feature type="transmembrane region" description="Helical" evidence="5">
    <location>
        <begin position="89"/>
        <end position="105"/>
    </location>
</feature>
<dbReference type="InterPro" id="IPR007016">
    <property type="entry name" value="O-antigen_ligase-rel_domated"/>
</dbReference>
<keyword evidence="8" id="KW-1185">Reference proteome</keyword>
<keyword evidence="3 5" id="KW-1133">Transmembrane helix</keyword>
<gene>
    <name evidence="7" type="ORF">ACFONC_03835</name>
</gene>
<name>A0ABV7XHM8_9GAMM</name>
<keyword evidence="2 5" id="KW-0812">Transmembrane</keyword>
<evidence type="ECO:0000256" key="5">
    <source>
        <dbReference type="SAM" id="Phobius"/>
    </source>
</evidence>
<sequence>MFMRLLLAMPLLFMPNMLHLSPETGIPGLNLANIIFIVVAMAVLMGGQRYRPLQPVGRITVPLMLLFAVLVLGFAIAQATMPRDTVEDLTYLKNMLFFPLMYFVYRRCGQDTKGTRQLIIFLMIVAAVAGIEAIKEGLDYGFGNYNESRRASGPFGEDYTTANRAGVFYAMFLPMFIAMALFFRKQKFWRLAAIGGCLIMAVAIMATYSRQSYLIALVGLALLLVRRNVVLAVVIAVLMVPAIGMLPEGVTERVAETEQQDRVGEQHLDTSTASRFEIWDGAIRMWGDHPVGVGVNRFKQYIGNYVPRYAGYDAHSIYFLMLAECGPLGLLALLYLFWRLLRMGMEFTRSVPGSDAEAKALSLGFILVVISVGMGNVYGSPFFEGSVMANFWALCGLMEHYFGLKRKAAMPGAAAATHAQPMAARIGSRFPLAARIAPGRYGSRDQGHGT</sequence>
<proteinExistence type="predicted"/>
<comment type="subcellular location">
    <subcellularLocation>
        <location evidence="1">Membrane</location>
        <topology evidence="1">Multi-pass membrane protein</topology>
    </subcellularLocation>
</comment>
<protein>
    <submittedName>
        <fullName evidence="7">O-antigen ligase family protein</fullName>
    </submittedName>
</protein>
<feature type="transmembrane region" description="Helical" evidence="5">
    <location>
        <begin position="117"/>
        <end position="134"/>
    </location>
</feature>
<organism evidence="7 8">
    <name type="scientific">Luteimonas soli</name>
    <dbReference type="NCBI Taxonomy" id="1648966"/>
    <lineage>
        <taxon>Bacteria</taxon>
        <taxon>Pseudomonadati</taxon>
        <taxon>Pseudomonadota</taxon>
        <taxon>Gammaproteobacteria</taxon>
        <taxon>Lysobacterales</taxon>
        <taxon>Lysobacteraceae</taxon>
        <taxon>Luteimonas</taxon>
    </lineage>
</organism>
<comment type="caution">
    <text evidence="7">The sequence shown here is derived from an EMBL/GenBank/DDBJ whole genome shotgun (WGS) entry which is preliminary data.</text>
</comment>
<feature type="transmembrane region" description="Helical" evidence="5">
    <location>
        <begin position="214"/>
        <end position="240"/>
    </location>
</feature>
<dbReference type="RefSeq" id="WP_386742404.1">
    <property type="nucleotide sequence ID" value="NZ_JBHRYA010000003.1"/>
</dbReference>
<evidence type="ECO:0000256" key="4">
    <source>
        <dbReference type="ARBA" id="ARBA00023136"/>
    </source>
</evidence>
<dbReference type="Proteomes" id="UP001595705">
    <property type="component" value="Unassembled WGS sequence"/>
</dbReference>
<feature type="domain" description="O-antigen ligase-related" evidence="6">
    <location>
        <begin position="196"/>
        <end position="334"/>
    </location>
</feature>
<dbReference type="InterPro" id="IPR051533">
    <property type="entry name" value="WaaL-like"/>
</dbReference>
<feature type="transmembrane region" description="Helical" evidence="5">
    <location>
        <begin position="166"/>
        <end position="183"/>
    </location>
</feature>
<dbReference type="PANTHER" id="PTHR37422">
    <property type="entry name" value="TEICHURONIC ACID BIOSYNTHESIS PROTEIN TUAE"/>
    <property type="match status" value="1"/>
</dbReference>
<dbReference type="Pfam" id="PF04932">
    <property type="entry name" value="Wzy_C"/>
    <property type="match status" value="1"/>
</dbReference>
<accession>A0ABV7XHM8</accession>
<keyword evidence="4 5" id="KW-0472">Membrane</keyword>
<evidence type="ECO:0000313" key="7">
    <source>
        <dbReference type="EMBL" id="MFC3715278.1"/>
    </source>
</evidence>
<feature type="transmembrane region" description="Helical" evidence="5">
    <location>
        <begin position="59"/>
        <end position="77"/>
    </location>
</feature>
<evidence type="ECO:0000259" key="6">
    <source>
        <dbReference type="Pfam" id="PF04932"/>
    </source>
</evidence>
<dbReference type="EMBL" id="JBHRYA010000003">
    <property type="protein sequence ID" value="MFC3715278.1"/>
    <property type="molecule type" value="Genomic_DNA"/>
</dbReference>
<dbReference type="PANTHER" id="PTHR37422:SF13">
    <property type="entry name" value="LIPOPOLYSACCHARIDE BIOSYNTHESIS PROTEIN PA4999-RELATED"/>
    <property type="match status" value="1"/>
</dbReference>